<dbReference type="InterPro" id="IPR025251">
    <property type="entry name" value="DUF4213"/>
</dbReference>
<dbReference type="InterPro" id="IPR007161">
    <property type="entry name" value="DUF364"/>
</dbReference>
<evidence type="ECO:0000259" key="1">
    <source>
        <dbReference type="Pfam" id="PF04016"/>
    </source>
</evidence>
<gene>
    <name evidence="3" type="ORF">SAMN02745823_03235</name>
</gene>
<dbReference type="Proteomes" id="UP000183995">
    <property type="component" value="Unassembled WGS sequence"/>
</dbReference>
<dbReference type="Gene3D" id="3.30.390.100">
    <property type="match status" value="1"/>
</dbReference>
<name>A0A1M5Z4R9_9FIRM</name>
<evidence type="ECO:0000313" key="3">
    <source>
        <dbReference type="EMBL" id="SHI19256.1"/>
    </source>
</evidence>
<reference evidence="3 4" key="1">
    <citation type="submission" date="2016-11" db="EMBL/GenBank/DDBJ databases">
        <authorList>
            <person name="Jaros S."/>
            <person name="Januszkiewicz K."/>
            <person name="Wedrychowicz H."/>
        </authorList>
    </citation>
    <scope>NUCLEOTIDE SEQUENCE [LARGE SCALE GENOMIC DNA]</scope>
    <source>
        <strain evidence="3 4">DSM 10068</strain>
    </source>
</reference>
<evidence type="ECO:0008006" key="5">
    <source>
        <dbReference type="Google" id="ProtNLM"/>
    </source>
</evidence>
<feature type="domain" description="DUF4213" evidence="2">
    <location>
        <begin position="5"/>
        <end position="86"/>
    </location>
</feature>
<dbReference type="RefSeq" id="WP_073081177.1">
    <property type="nucleotide sequence ID" value="NZ_FQXV01000013.1"/>
</dbReference>
<dbReference type="Pfam" id="PF04016">
    <property type="entry name" value="DUF364"/>
    <property type="match status" value="1"/>
</dbReference>
<dbReference type="EMBL" id="FQXV01000013">
    <property type="protein sequence ID" value="SHI19256.1"/>
    <property type="molecule type" value="Genomic_DNA"/>
</dbReference>
<dbReference type="OrthoDB" id="9806942at2"/>
<sequence>MWEIYDALIGGIPEELTADRIVCGRVHTIVANALGAGFSYTLDDDTRLPVSSGDLTGKPLREVAALIKSWNFPEAAIGHAAINSYYNAPSVARANGIEVHDVMHKEDRVNDPFITSQNDVKGKKVAVLGHFPYLETFFEPVCDLSIIEWEPTEQGEYPFSSCEYILPVSDFIYISCRSLLDKTFPRLLELSKNARRVVLVGPATTMAPYLLTLGISDLSGFVVKDAEMALRITAGAENARMSRSGQKVSLKEDGAAHVL</sequence>
<dbReference type="AlphaFoldDB" id="A0A1M5Z4R9"/>
<accession>A0A1M5Z4R9</accession>
<dbReference type="SUPFAM" id="SSF159713">
    <property type="entry name" value="Dhaf3308-like"/>
    <property type="match status" value="1"/>
</dbReference>
<organism evidence="3 4">
    <name type="scientific">Sporobacter termitidis DSM 10068</name>
    <dbReference type="NCBI Taxonomy" id="1123282"/>
    <lineage>
        <taxon>Bacteria</taxon>
        <taxon>Bacillati</taxon>
        <taxon>Bacillota</taxon>
        <taxon>Clostridia</taxon>
        <taxon>Eubacteriales</taxon>
        <taxon>Oscillospiraceae</taxon>
        <taxon>Sporobacter</taxon>
    </lineage>
</organism>
<keyword evidence="4" id="KW-1185">Reference proteome</keyword>
<protein>
    <recommendedName>
        <fullName evidence="5">Heavy-metal chelation</fullName>
    </recommendedName>
</protein>
<evidence type="ECO:0000313" key="4">
    <source>
        <dbReference type="Proteomes" id="UP000183995"/>
    </source>
</evidence>
<dbReference type="Gene3D" id="3.40.50.11590">
    <property type="match status" value="1"/>
</dbReference>
<dbReference type="STRING" id="1123282.SAMN02745823_03235"/>
<dbReference type="Pfam" id="PF13938">
    <property type="entry name" value="DUF4213"/>
    <property type="match status" value="1"/>
</dbReference>
<proteinExistence type="predicted"/>
<evidence type="ECO:0000259" key="2">
    <source>
        <dbReference type="Pfam" id="PF13938"/>
    </source>
</evidence>
<feature type="domain" description="Putative heavy-metal chelation" evidence="1">
    <location>
        <begin position="113"/>
        <end position="248"/>
    </location>
</feature>